<dbReference type="Proteomes" id="UP000245119">
    <property type="component" value="Linkage Group LG3"/>
</dbReference>
<dbReference type="AlphaFoldDB" id="A0A2T7PIT5"/>
<proteinExistence type="predicted"/>
<evidence type="ECO:0000256" key="1">
    <source>
        <dbReference type="SAM" id="MobiDB-lite"/>
    </source>
</evidence>
<evidence type="ECO:0000313" key="2">
    <source>
        <dbReference type="EMBL" id="PVD33324.1"/>
    </source>
</evidence>
<feature type="region of interest" description="Disordered" evidence="1">
    <location>
        <begin position="64"/>
        <end position="89"/>
    </location>
</feature>
<accession>A0A2T7PIT5</accession>
<sequence>MDPSLAVKLLIWTVVITDFRLPLHQQPLQTAAVAAVWDSSHLPSAPSHRFVVTTSAPVDNDVTIASKDCSDRGDGQPVTSQKTHDDPVDVFGRHHLGGHLRLWRPPLSEDRQTSSDLPPGIILAT</sequence>
<protein>
    <submittedName>
        <fullName evidence="2">Uncharacterized protein</fullName>
    </submittedName>
</protein>
<name>A0A2T7PIT5_POMCA</name>
<gene>
    <name evidence="2" type="ORF">C0Q70_04578</name>
</gene>
<comment type="caution">
    <text evidence="2">The sequence shown here is derived from an EMBL/GenBank/DDBJ whole genome shotgun (WGS) entry which is preliminary data.</text>
</comment>
<dbReference type="EMBL" id="PZQS01000003">
    <property type="protein sequence ID" value="PVD33324.1"/>
    <property type="molecule type" value="Genomic_DNA"/>
</dbReference>
<reference evidence="2 3" key="1">
    <citation type="submission" date="2018-04" db="EMBL/GenBank/DDBJ databases">
        <title>The genome of golden apple snail Pomacea canaliculata provides insight into stress tolerance and invasive adaptation.</title>
        <authorList>
            <person name="Liu C."/>
            <person name="Liu B."/>
            <person name="Ren Y."/>
            <person name="Zhang Y."/>
            <person name="Wang H."/>
            <person name="Li S."/>
            <person name="Jiang F."/>
            <person name="Yin L."/>
            <person name="Zhang G."/>
            <person name="Qian W."/>
            <person name="Fan W."/>
        </authorList>
    </citation>
    <scope>NUCLEOTIDE SEQUENCE [LARGE SCALE GENOMIC DNA]</scope>
    <source>
        <strain evidence="2">SZHN2017</strain>
        <tissue evidence="2">Muscle</tissue>
    </source>
</reference>
<feature type="region of interest" description="Disordered" evidence="1">
    <location>
        <begin position="104"/>
        <end position="125"/>
    </location>
</feature>
<organism evidence="2 3">
    <name type="scientific">Pomacea canaliculata</name>
    <name type="common">Golden apple snail</name>
    <dbReference type="NCBI Taxonomy" id="400727"/>
    <lineage>
        <taxon>Eukaryota</taxon>
        <taxon>Metazoa</taxon>
        <taxon>Spiralia</taxon>
        <taxon>Lophotrochozoa</taxon>
        <taxon>Mollusca</taxon>
        <taxon>Gastropoda</taxon>
        <taxon>Caenogastropoda</taxon>
        <taxon>Architaenioglossa</taxon>
        <taxon>Ampullarioidea</taxon>
        <taxon>Ampullariidae</taxon>
        <taxon>Pomacea</taxon>
    </lineage>
</organism>
<keyword evidence="3" id="KW-1185">Reference proteome</keyword>
<evidence type="ECO:0000313" key="3">
    <source>
        <dbReference type="Proteomes" id="UP000245119"/>
    </source>
</evidence>